<accession>A0A5Q4BAE8</accession>
<reference evidence="1 2" key="1">
    <citation type="journal article" date="2019" name="Sci. Rep.">
        <title>Colletotrichum shisoi sp. nov., an anthracnose pathogen of Perilla frutescens in Japan: molecular phylogenetic, morphological and genomic evidence.</title>
        <authorList>
            <person name="Gan P."/>
            <person name="Tsushima A."/>
            <person name="Hiroyama R."/>
            <person name="Narusaka M."/>
            <person name="Takano Y."/>
            <person name="Narusaka Y."/>
            <person name="Kawaradani M."/>
            <person name="Damm U."/>
            <person name="Shirasu K."/>
        </authorList>
    </citation>
    <scope>NUCLEOTIDE SEQUENCE [LARGE SCALE GENOMIC DNA]</scope>
    <source>
        <strain evidence="1 2">PG-2018a</strain>
    </source>
</reference>
<dbReference type="OrthoDB" id="10253390at2759"/>
<evidence type="ECO:0000313" key="2">
    <source>
        <dbReference type="Proteomes" id="UP000326340"/>
    </source>
</evidence>
<dbReference type="InterPro" id="IPR029063">
    <property type="entry name" value="SAM-dependent_MTases_sf"/>
</dbReference>
<dbReference type="SUPFAM" id="SSF53335">
    <property type="entry name" value="S-adenosyl-L-methionine-dependent methyltransferases"/>
    <property type="match status" value="1"/>
</dbReference>
<keyword evidence="2" id="KW-1185">Reference proteome</keyword>
<dbReference type="EMBL" id="PUHP01003421">
    <property type="protein sequence ID" value="TQN63875.1"/>
    <property type="molecule type" value="Genomic_DNA"/>
</dbReference>
<organism evidence="1 2">
    <name type="scientific">Colletotrichum shisoi</name>
    <dbReference type="NCBI Taxonomy" id="2078593"/>
    <lineage>
        <taxon>Eukaryota</taxon>
        <taxon>Fungi</taxon>
        <taxon>Dikarya</taxon>
        <taxon>Ascomycota</taxon>
        <taxon>Pezizomycotina</taxon>
        <taxon>Sordariomycetes</taxon>
        <taxon>Hypocreomycetidae</taxon>
        <taxon>Glomerellales</taxon>
        <taxon>Glomerellaceae</taxon>
        <taxon>Colletotrichum</taxon>
        <taxon>Colletotrichum destructivum species complex</taxon>
    </lineage>
</organism>
<feature type="non-terminal residue" evidence="1">
    <location>
        <position position="533"/>
    </location>
</feature>
<comment type="caution">
    <text evidence="1">The sequence shown here is derived from an EMBL/GenBank/DDBJ whole genome shotgun (WGS) entry which is preliminary data.</text>
</comment>
<dbReference type="CDD" id="cd02440">
    <property type="entry name" value="AdoMet_MTases"/>
    <property type="match status" value="1"/>
</dbReference>
<proteinExistence type="predicted"/>
<dbReference type="GO" id="GO:0008168">
    <property type="term" value="F:methyltransferase activity"/>
    <property type="evidence" value="ECO:0007669"/>
    <property type="project" value="UniProtKB-KW"/>
</dbReference>
<dbReference type="Proteomes" id="UP000326340">
    <property type="component" value="Unassembled WGS sequence"/>
</dbReference>
<dbReference type="PANTHER" id="PTHR47473">
    <property type="entry name" value="BTA1P"/>
    <property type="match status" value="1"/>
</dbReference>
<protein>
    <submittedName>
        <fullName evidence="1">Protein-L-isoaspartate O-methyltransferase</fullName>
    </submittedName>
</protein>
<dbReference type="Pfam" id="PF13489">
    <property type="entry name" value="Methyltransf_23"/>
    <property type="match status" value="1"/>
</dbReference>
<sequence>MASVGGNILPLDLDLKTTFAGLSAVALSVLLFSKLLSKDDADSNGSEAPGLLKSFLLFFYSCFIKPHSGDKKGNQQDALESFYKKQAGAYDATRKVLLQGREDMLALVVAQLKAKGPKKGDKAKRIWVDVGGGTGWNVEAMSSFVNVPEFFSSVYLVDFSPSLCDIARQRFQRLGWNNVKVVCEDARKFRLEDYENDLPSNRLLPRSPVLSYFSQKRAEHGGADLITMSYSLSMIPDYYSVVESLTSLLSLDGVLGVVDFYVQFKTDFSFRNFTAWLVGRHVNWFLRTFWRAWFDLDRVGLEASRRDYLEYKFGSVLNINARNYTLGRIPYYIWVGCHKKPFSSTSLPHEIIEKIDALATESPYLYPANQGDALTRAIERSAPEIRSKAFMAAIQNLSANLPLPSFFYQNHHWRIYYDDQLQKHTQFNDEYICAFTWEDSRVDERLLNLGSEDVVLAITSAGDNILSYAMQSPARIHAVDLNPTQNHLLELKVASYTALRYEDFWKLFGEGKHPELRSLLLTKLSPHLSSRAF</sequence>
<keyword evidence="1" id="KW-0489">Methyltransferase</keyword>
<gene>
    <name evidence="1" type="primary">Pcm</name>
    <name evidence="1" type="ORF">CSHISOI_11547</name>
</gene>
<dbReference type="Gene3D" id="3.40.50.150">
    <property type="entry name" value="Vaccinia Virus protein VP39"/>
    <property type="match status" value="1"/>
</dbReference>
<dbReference type="GO" id="GO:0032259">
    <property type="term" value="P:methylation"/>
    <property type="evidence" value="ECO:0007669"/>
    <property type="project" value="UniProtKB-KW"/>
</dbReference>
<dbReference type="Pfam" id="PF11899">
    <property type="entry name" value="DUF3419"/>
    <property type="match status" value="1"/>
</dbReference>
<dbReference type="InterPro" id="IPR021829">
    <property type="entry name" value="DUF3419"/>
</dbReference>
<name>A0A5Q4BAE8_9PEZI</name>
<keyword evidence="1" id="KW-0808">Transferase</keyword>
<dbReference type="AlphaFoldDB" id="A0A5Q4BAE8"/>
<evidence type="ECO:0000313" key="1">
    <source>
        <dbReference type="EMBL" id="TQN63875.1"/>
    </source>
</evidence>
<dbReference type="PANTHER" id="PTHR47473:SF1">
    <property type="entry name" value="METHYLTRANSFERASE DOMAIN-CONTAINING PROTEIN"/>
    <property type="match status" value="1"/>
</dbReference>